<keyword evidence="2" id="KW-1185">Reference proteome</keyword>
<name>Q854P6_BPMOM</name>
<evidence type="ECO:0000313" key="2">
    <source>
        <dbReference type="Proteomes" id="UP000000963"/>
    </source>
</evidence>
<reference evidence="1 2" key="1">
    <citation type="journal article" date="2003" name="Cell">
        <title>Origins of highly mosaic mycobacteriophage genomes.</title>
        <authorList>
            <person name="Pedulla M.L."/>
            <person name="Ford M.E."/>
            <person name="Houtz J.M."/>
            <person name="Karthikeyan T."/>
            <person name="Wadsworth C."/>
            <person name="Lewis J.A."/>
            <person name="Jacobs-Sera D."/>
            <person name="Falbo J."/>
            <person name="Gross J."/>
            <person name="Pannunzio N.R."/>
            <person name="Brucker W."/>
            <person name="Kumar V."/>
            <person name="Kandasamy J."/>
            <person name="Keenan L."/>
            <person name="Bardarov S."/>
            <person name="Kriakov J."/>
            <person name="Lawrence J.G."/>
            <person name="Jacobs W.R. Jr."/>
            <person name="Hendrix R.W."/>
            <person name="Hatfull G.F."/>
        </authorList>
    </citation>
    <scope>NUCLEOTIDE SEQUENCE</scope>
</reference>
<protein>
    <submittedName>
        <fullName evidence="1">Uncharacterized protein</fullName>
    </submittedName>
</protein>
<organism evidence="1 2">
    <name type="scientific">Mycobacterium phage Omega</name>
    <name type="common">Mycobacteriophage Omega</name>
    <dbReference type="NCBI Taxonomy" id="2907835"/>
    <lineage>
        <taxon>Viruses</taxon>
        <taxon>Duplodnaviria</taxon>
        <taxon>Heunggongvirae</taxon>
        <taxon>Uroviricota</taxon>
        <taxon>Caudoviricetes</taxon>
        <taxon>Omegavirus</taxon>
        <taxon>Omegavirus omega</taxon>
    </lineage>
</organism>
<sequence length="169" mass="18921">MIKTVFSRERPTVMDEIAEAVNDVAQAYPEVRGIEVRAEAIDPHVYGYARGGKLIMFNKTYTSNPERFRKLVENDITLGFHPELGRCSHAELLAYHEAAHVIDQKRHLKPRVAFAEKYGRGEILRGTLSGYSFTTDGRLAHGEALAEAFAATLCGSANDTERDIFAFFN</sequence>
<gene>
    <name evidence="1" type="primary">18</name>
    <name evidence="1" type="ORF">PBI_OMEGA_18</name>
</gene>
<evidence type="ECO:0000313" key="1">
    <source>
        <dbReference type="EMBL" id="AAN12662.1"/>
    </source>
</evidence>
<dbReference type="RefSeq" id="NP_818319.1">
    <property type="nucleotide sequence ID" value="NC_004688.1"/>
</dbReference>
<proteinExistence type="predicted"/>
<dbReference type="EMBL" id="AY129338">
    <property type="protein sequence ID" value="AAN12662.1"/>
    <property type="molecule type" value="Genomic_DNA"/>
</dbReference>
<dbReference type="KEGG" id="vg:1260171"/>
<accession>Q854P6</accession>
<dbReference type="Proteomes" id="UP000000963">
    <property type="component" value="Segment"/>
</dbReference>
<organismHost>
    <name type="scientific">Mycolicibacterium smegmatis</name>
    <name type="common">Mycobacterium smegmatis</name>
    <dbReference type="NCBI Taxonomy" id="1772"/>
</organismHost>